<organism evidence="4 5">
    <name type="scientific">Potamilus streckersoni</name>
    <dbReference type="NCBI Taxonomy" id="2493646"/>
    <lineage>
        <taxon>Eukaryota</taxon>
        <taxon>Metazoa</taxon>
        <taxon>Spiralia</taxon>
        <taxon>Lophotrochozoa</taxon>
        <taxon>Mollusca</taxon>
        <taxon>Bivalvia</taxon>
        <taxon>Autobranchia</taxon>
        <taxon>Heteroconchia</taxon>
        <taxon>Palaeoheterodonta</taxon>
        <taxon>Unionida</taxon>
        <taxon>Unionoidea</taxon>
        <taxon>Unionidae</taxon>
        <taxon>Ambleminae</taxon>
        <taxon>Lampsilini</taxon>
        <taxon>Potamilus</taxon>
    </lineage>
</organism>
<keyword evidence="5" id="KW-1185">Reference proteome</keyword>
<reference evidence="4" key="3">
    <citation type="submission" date="2023-05" db="EMBL/GenBank/DDBJ databases">
        <authorList>
            <person name="Smith C.H."/>
        </authorList>
    </citation>
    <scope>NUCLEOTIDE SEQUENCE</scope>
    <source>
        <strain evidence="4">CHS0354</strain>
        <tissue evidence="4">Mantle</tissue>
    </source>
</reference>
<dbReference type="InterPro" id="IPR013783">
    <property type="entry name" value="Ig-like_fold"/>
</dbReference>
<proteinExistence type="predicted"/>
<name>A0AAE0WEE3_9BIVA</name>
<gene>
    <name evidence="4" type="ORF">CHS0354_009624</name>
</gene>
<reference evidence="4" key="2">
    <citation type="journal article" date="2021" name="Genome Biol. Evol.">
        <title>Developing a high-quality reference genome for a parasitic bivalve with doubly uniparental inheritance (Bivalvia: Unionida).</title>
        <authorList>
            <person name="Smith C.H."/>
        </authorList>
    </citation>
    <scope>NUCLEOTIDE SEQUENCE</scope>
    <source>
        <strain evidence="4">CHS0354</strain>
        <tissue evidence="4">Mantle</tissue>
    </source>
</reference>
<evidence type="ECO:0000313" key="5">
    <source>
        <dbReference type="Proteomes" id="UP001195483"/>
    </source>
</evidence>
<keyword evidence="2" id="KW-0472">Membrane</keyword>
<reference evidence="4" key="1">
    <citation type="journal article" date="2021" name="Genome Biol. Evol.">
        <title>A High-Quality Reference Genome for a Parasitic Bivalve with Doubly Uniparental Inheritance (Bivalvia: Unionida).</title>
        <authorList>
            <person name="Smith C.H."/>
        </authorList>
    </citation>
    <scope>NUCLEOTIDE SEQUENCE</scope>
    <source>
        <strain evidence="4">CHS0354</strain>
    </source>
</reference>
<dbReference type="Gene3D" id="2.60.40.10">
    <property type="entry name" value="Immunoglobulins"/>
    <property type="match status" value="1"/>
</dbReference>
<comment type="caution">
    <text evidence="4">The sequence shown here is derived from an EMBL/GenBank/DDBJ whole genome shotgun (WGS) entry which is preliminary data.</text>
</comment>
<evidence type="ECO:0000256" key="2">
    <source>
        <dbReference type="SAM" id="Phobius"/>
    </source>
</evidence>
<evidence type="ECO:0000313" key="4">
    <source>
        <dbReference type="EMBL" id="KAK3611159.1"/>
    </source>
</evidence>
<dbReference type="AlphaFoldDB" id="A0AAE0WEE3"/>
<protein>
    <submittedName>
        <fullName evidence="4">Uncharacterized protein</fullName>
    </submittedName>
</protein>
<feature type="signal peptide" evidence="3">
    <location>
        <begin position="1"/>
        <end position="20"/>
    </location>
</feature>
<keyword evidence="2" id="KW-0812">Transmembrane</keyword>
<feature type="region of interest" description="Disordered" evidence="1">
    <location>
        <begin position="338"/>
        <end position="365"/>
    </location>
</feature>
<feature type="chain" id="PRO_5042141989" evidence="3">
    <location>
        <begin position="21"/>
        <end position="365"/>
    </location>
</feature>
<evidence type="ECO:0000256" key="1">
    <source>
        <dbReference type="SAM" id="MobiDB-lite"/>
    </source>
</evidence>
<evidence type="ECO:0000256" key="3">
    <source>
        <dbReference type="SAM" id="SignalP"/>
    </source>
</evidence>
<keyword evidence="3" id="KW-0732">Signal</keyword>
<sequence length="365" mass="41110">MNELVMMMVSFLMMVKISEGLTWTTETLTTSSCKGQNKSLMWNYSIGENEKVIQLQWYFNNKTLICFHSESMGFYVEPLYQGRVERVGPKGIRLKEISIFDTGEYTLYPKLARKNTKDAQSIVLTVYETPTHRCKPVITIISKNLLSCSTNSCGIPEWRISEKNDPVGNTSYLNVISSWNTEQVICCVIGPNMKCHNGNQSEFCTAILISSKEKYASDRKTIPDKDPNYKDTENLESVILVLIVITGLITTVIFTAAFICWRKHKVLCSKMYQNANADKEHCKVLQAQQRAPIFKDHESSKMDLGKVLQVINNVNIDSYLYKGNIILDSQGASNAEIHALNPGDTSSESSEYEDATSDAGTFTEC</sequence>
<dbReference type="EMBL" id="JAEAOA010000614">
    <property type="protein sequence ID" value="KAK3611159.1"/>
    <property type="molecule type" value="Genomic_DNA"/>
</dbReference>
<feature type="transmembrane region" description="Helical" evidence="2">
    <location>
        <begin position="238"/>
        <end position="261"/>
    </location>
</feature>
<accession>A0AAE0WEE3</accession>
<dbReference type="Proteomes" id="UP001195483">
    <property type="component" value="Unassembled WGS sequence"/>
</dbReference>
<keyword evidence="2" id="KW-1133">Transmembrane helix</keyword>